<dbReference type="HOGENOM" id="CLU_1206237_0_0_1"/>
<dbReference type="InterPro" id="IPR019308">
    <property type="entry name" value="TMEM214"/>
</dbReference>
<name>D7LXA6_ARALL</name>
<dbReference type="GO" id="GO:0005794">
    <property type="term" value="C:Golgi apparatus"/>
    <property type="evidence" value="ECO:0007669"/>
    <property type="project" value="TreeGrafter"/>
</dbReference>
<reference evidence="2" key="1">
    <citation type="journal article" date="2011" name="Nat. Genet.">
        <title>The Arabidopsis lyrata genome sequence and the basis of rapid genome size change.</title>
        <authorList>
            <person name="Hu T.T."/>
            <person name="Pattyn P."/>
            <person name="Bakker E.G."/>
            <person name="Cao J."/>
            <person name="Cheng J.-F."/>
            <person name="Clark R.M."/>
            <person name="Fahlgren N."/>
            <person name="Fawcett J.A."/>
            <person name="Grimwood J."/>
            <person name="Gundlach H."/>
            <person name="Haberer G."/>
            <person name="Hollister J.D."/>
            <person name="Ossowski S."/>
            <person name="Ottilar R.P."/>
            <person name="Salamov A.A."/>
            <person name="Schneeberger K."/>
            <person name="Spannagl M."/>
            <person name="Wang X."/>
            <person name="Yang L."/>
            <person name="Nasrallah M.E."/>
            <person name="Bergelson J."/>
            <person name="Carrington J.C."/>
            <person name="Gaut B.S."/>
            <person name="Schmutz J."/>
            <person name="Mayer K.F.X."/>
            <person name="Van de Peer Y."/>
            <person name="Grigoriev I.V."/>
            <person name="Nordborg M."/>
            <person name="Weigel D."/>
            <person name="Guo Y.-L."/>
        </authorList>
    </citation>
    <scope>NUCLEOTIDE SEQUENCE [LARGE SCALE GENOMIC DNA]</scope>
    <source>
        <strain evidence="2">cv. MN47</strain>
    </source>
</reference>
<dbReference type="Proteomes" id="UP000008694">
    <property type="component" value="Unassembled WGS sequence"/>
</dbReference>
<dbReference type="PANTHER" id="PTHR13448">
    <property type="entry name" value="TRANSMEMBRANE PROTEIN 214"/>
    <property type="match status" value="1"/>
</dbReference>
<proteinExistence type="predicted"/>
<dbReference type="PANTHER" id="PTHR13448:SF14">
    <property type="entry name" value="F26K24.17 PROTEIN"/>
    <property type="match status" value="1"/>
</dbReference>
<organism evidence="2">
    <name type="scientific">Arabidopsis lyrata subsp. lyrata</name>
    <name type="common">Lyre-leaved rock-cress</name>
    <dbReference type="NCBI Taxonomy" id="81972"/>
    <lineage>
        <taxon>Eukaryota</taxon>
        <taxon>Viridiplantae</taxon>
        <taxon>Streptophyta</taxon>
        <taxon>Embryophyta</taxon>
        <taxon>Tracheophyta</taxon>
        <taxon>Spermatophyta</taxon>
        <taxon>Magnoliopsida</taxon>
        <taxon>eudicotyledons</taxon>
        <taxon>Gunneridae</taxon>
        <taxon>Pentapetalae</taxon>
        <taxon>rosids</taxon>
        <taxon>malvids</taxon>
        <taxon>Brassicales</taxon>
        <taxon>Brassicaceae</taxon>
        <taxon>Camelineae</taxon>
        <taxon>Arabidopsis</taxon>
    </lineage>
</organism>
<keyword evidence="2" id="KW-1185">Reference proteome</keyword>
<evidence type="ECO:0000313" key="1">
    <source>
        <dbReference type="EMBL" id="EFH50833.1"/>
    </source>
</evidence>
<evidence type="ECO:0000313" key="2">
    <source>
        <dbReference type="Proteomes" id="UP000008694"/>
    </source>
</evidence>
<sequence>MATSTDYSHNNHGWQQVVYRKCHQKQKPADQTASGGKMVGNKTLTNGSYNVFSALMVASEAEETEKAMASLSGAVAKIDPSYLATSLAEYNWRPRYQGQDKLPVIVWMLAQARTILVNRAVRKGEWRIPPSSFEILLRLTFPSSSARVKATKRFEKVYPLLKEVALAPKSATEGKAVEQIFTFSLKLAGEGASGNKRNIGLAKEAVAIAIWSVTENVDCFKQWDILLRRI</sequence>
<dbReference type="eggNOG" id="KOG4467">
    <property type="taxonomic scope" value="Eukaryota"/>
</dbReference>
<gene>
    <name evidence="1" type="ORF">ARALYDRAFT_911217</name>
</gene>
<protein>
    <submittedName>
        <fullName evidence="1">Uncharacterized protein</fullName>
    </submittedName>
</protein>
<accession>D7LXA6</accession>
<dbReference type="STRING" id="81972.D7LXA6"/>
<dbReference type="Gramene" id="scaffold_603274.1">
    <property type="protein sequence ID" value="scaffold_603274.1"/>
    <property type="gene ID" value="scaffold_603274.1"/>
</dbReference>
<dbReference type="AlphaFoldDB" id="D7LXA6"/>
<dbReference type="GO" id="GO:0005783">
    <property type="term" value="C:endoplasmic reticulum"/>
    <property type="evidence" value="ECO:0007669"/>
    <property type="project" value="TreeGrafter"/>
</dbReference>
<dbReference type="EMBL" id="GL348718">
    <property type="protein sequence ID" value="EFH50833.1"/>
    <property type="molecule type" value="Genomic_DNA"/>
</dbReference>